<feature type="signal peptide" evidence="1">
    <location>
        <begin position="1"/>
        <end position="18"/>
    </location>
</feature>
<dbReference type="AlphaFoldDB" id="A0AA96J7C3"/>
<feature type="chain" id="PRO_5044705454" evidence="1">
    <location>
        <begin position="19"/>
        <end position="165"/>
    </location>
</feature>
<dbReference type="KEGG" id="fcj:RN605_02220"/>
<dbReference type="InterPro" id="IPR045607">
    <property type="entry name" value="DUF6452"/>
</dbReference>
<dbReference type="RefSeq" id="WP_313321810.1">
    <property type="nucleotide sequence ID" value="NZ_CP134878.1"/>
</dbReference>
<accession>A0AA96J8A4</accession>
<dbReference type="PROSITE" id="PS51257">
    <property type="entry name" value="PROKAR_LIPOPROTEIN"/>
    <property type="match status" value="1"/>
</dbReference>
<accession>A0AA96J7C3</accession>
<gene>
    <name evidence="3" type="ORF">RN605_02220</name>
    <name evidence="2" type="ORF">RN608_08920</name>
</gene>
<keyword evidence="1" id="KW-0732">Signal</keyword>
<evidence type="ECO:0000313" key="4">
    <source>
        <dbReference type="Proteomes" id="UP001304515"/>
    </source>
</evidence>
<proteinExistence type="predicted"/>
<evidence type="ECO:0000256" key="1">
    <source>
        <dbReference type="SAM" id="SignalP"/>
    </source>
</evidence>
<evidence type="ECO:0000313" key="3">
    <source>
        <dbReference type="EMBL" id="WNM22186.1"/>
    </source>
</evidence>
<protein>
    <submittedName>
        <fullName evidence="2">DUF6452 family protein</fullName>
    </submittedName>
</protein>
<sequence>MKKIILLLLLAVSFSSCEKDDICADDTTPKLIIEFFDTNNPSVNKNIVGLKVTAEGETIEYNTFSSVSKIAIPLRIDGTTTKYSFILNSSDVDNLNEDFLEFNYTTQNVYVSRACGYKTIFELNNDASGVINTDATTPDGIWMQDIVTETNSITNENETHIKIYF</sequence>
<dbReference type="Pfam" id="PF20050">
    <property type="entry name" value="DUF6452"/>
    <property type="match status" value="1"/>
</dbReference>
<reference evidence="2 4" key="1">
    <citation type="submission" date="2023-09" db="EMBL/GenBank/DDBJ databases">
        <title>Flavobacterium sp. a novel bacteria isolate from Pepper rhizosphere.</title>
        <authorList>
            <person name="Peng Y."/>
            <person name="Lee J."/>
        </authorList>
    </citation>
    <scope>NUCLEOTIDE SEQUENCE</scope>
    <source>
        <strain evidence="2">PMR2A8</strain>
        <strain evidence="3 4">PMTSA4</strain>
    </source>
</reference>
<name>A0AA96J7C3_9FLAO</name>
<dbReference type="Proteomes" id="UP001304515">
    <property type="component" value="Chromosome"/>
</dbReference>
<dbReference type="EMBL" id="CP134890">
    <property type="protein sequence ID" value="WNM22186.1"/>
    <property type="molecule type" value="Genomic_DNA"/>
</dbReference>
<dbReference type="EMBL" id="CP134878">
    <property type="protein sequence ID" value="WNM18134.1"/>
    <property type="molecule type" value="Genomic_DNA"/>
</dbReference>
<evidence type="ECO:0000313" key="2">
    <source>
        <dbReference type="EMBL" id="WNM18134.1"/>
    </source>
</evidence>
<organism evidence="2">
    <name type="scientific">Flavobacterium capsici</name>
    <dbReference type="NCBI Taxonomy" id="3075618"/>
    <lineage>
        <taxon>Bacteria</taxon>
        <taxon>Pseudomonadati</taxon>
        <taxon>Bacteroidota</taxon>
        <taxon>Flavobacteriia</taxon>
        <taxon>Flavobacteriales</taxon>
        <taxon>Flavobacteriaceae</taxon>
        <taxon>Flavobacterium</taxon>
    </lineage>
</organism>
<keyword evidence="4" id="KW-1185">Reference proteome</keyword>